<keyword evidence="5" id="KW-0770">Synapse</keyword>
<dbReference type="SUPFAM" id="SSF90112">
    <property type="entry name" value="Neurotransmitter-gated ion-channel transmembrane pore"/>
    <property type="match status" value="1"/>
</dbReference>
<dbReference type="Proteomes" id="UP000759131">
    <property type="component" value="Unassembled WGS sequence"/>
</dbReference>
<name>A0A7R9KLG2_9ACAR</name>
<evidence type="ECO:0000256" key="6">
    <source>
        <dbReference type="ARBA" id="ARBA00023065"/>
    </source>
</evidence>
<dbReference type="InterPro" id="IPR018000">
    <property type="entry name" value="Neurotransmitter_ion_chnl_CS"/>
</dbReference>
<evidence type="ECO:0000256" key="14">
    <source>
        <dbReference type="SAM" id="Phobius"/>
    </source>
</evidence>
<sequence>MTKAIIHESGKVTWNPPAIYKSSCNIDIIYFPFDQQECIMKFGSWTCCEEPYPDITFNITLRRKTLFYTVNLIIPCVAISFLSIVVFYLPLSISIMLSLGVFFLLLAEIIPPTSLAVPLLGKYLLFTMILVTFSVVVTIAVLNVNFRSPATHRMAPWVRKVFLNVLPRLLCMQRPKREEEEETQLEDDKKYIYSNNKSDPRMRGSPSDIELPDKPIMFNKMGVTRLSSNSLNGLNDFPPPPPPEKLHIPPIKPLIPTGDNACIDRVNTTLPTYDADCDPFVTDGEPISPLAPGSVADETEIMRRKLCPEMERAVEEDWKYVAMVLDRLFLWIFAFSCVIGSILIIFSAPSLYDQTLPIDVKHTKLA</sequence>
<dbReference type="InterPro" id="IPR006201">
    <property type="entry name" value="Neur_channel"/>
</dbReference>
<dbReference type="OrthoDB" id="5975154at2759"/>
<dbReference type="InterPro" id="IPR006202">
    <property type="entry name" value="Neur_chan_lig-bd"/>
</dbReference>
<evidence type="ECO:0000256" key="11">
    <source>
        <dbReference type="ARBA" id="ARBA00023286"/>
    </source>
</evidence>
<keyword evidence="6" id="KW-0406">Ion transport</keyword>
<dbReference type="Pfam" id="PF02931">
    <property type="entry name" value="Neur_chan_LBD"/>
    <property type="match status" value="1"/>
</dbReference>
<dbReference type="EMBL" id="CAJPIZ010003007">
    <property type="protein sequence ID" value="CAG2105793.1"/>
    <property type="molecule type" value="Genomic_DNA"/>
</dbReference>
<gene>
    <name evidence="17" type="ORF">OSB1V03_LOCUS5798</name>
</gene>
<evidence type="ECO:0000256" key="5">
    <source>
        <dbReference type="ARBA" id="ARBA00023018"/>
    </source>
</evidence>
<accession>A0A7R9KLG2</accession>
<evidence type="ECO:0000313" key="17">
    <source>
        <dbReference type="EMBL" id="CAD7625363.1"/>
    </source>
</evidence>
<keyword evidence="8" id="KW-1015">Disulfide bond</keyword>
<evidence type="ECO:0000256" key="1">
    <source>
        <dbReference type="ARBA" id="ARBA00022448"/>
    </source>
</evidence>
<evidence type="ECO:0000256" key="7">
    <source>
        <dbReference type="ARBA" id="ARBA00023136"/>
    </source>
</evidence>
<dbReference type="Gene3D" id="2.70.170.10">
    <property type="entry name" value="Neurotransmitter-gated ion-channel ligand-binding domain"/>
    <property type="match status" value="1"/>
</dbReference>
<feature type="domain" description="Neurotransmitter-gated ion-channel ligand-binding" evidence="15">
    <location>
        <begin position="2"/>
        <end position="46"/>
    </location>
</feature>
<evidence type="ECO:0000256" key="8">
    <source>
        <dbReference type="ARBA" id="ARBA00023157"/>
    </source>
</evidence>
<dbReference type="InterPro" id="IPR038050">
    <property type="entry name" value="Neuro_actylchol_rec"/>
</dbReference>
<evidence type="ECO:0000256" key="2">
    <source>
        <dbReference type="ARBA" id="ARBA00022475"/>
    </source>
</evidence>
<feature type="domain" description="Neurotransmitter-gated ion-channel transmembrane" evidence="16">
    <location>
        <begin position="72"/>
        <end position="197"/>
    </location>
</feature>
<dbReference type="GO" id="GO:0004888">
    <property type="term" value="F:transmembrane signaling receptor activity"/>
    <property type="evidence" value="ECO:0007669"/>
    <property type="project" value="InterPro"/>
</dbReference>
<keyword evidence="7 14" id="KW-0472">Membrane</keyword>
<comment type="subcellular location">
    <subcellularLocation>
        <location evidence="13">Synaptic cell membrane</location>
        <topology evidence="13">Multi-pass membrane protein</topology>
    </subcellularLocation>
</comment>
<evidence type="ECO:0000259" key="15">
    <source>
        <dbReference type="Pfam" id="PF02931"/>
    </source>
</evidence>
<evidence type="ECO:0000256" key="9">
    <source>
        <dbReference type="ARBA" id="ARBA00023170"/>
    </source>
</evidence>
<keyword evidence="1" id="KW-0813">Transport</keyword>
<keyword evidence="10" id="KW-0325">Glycoprotein</keyword>
<organism evidence="17">
    <name type="scientific">Medioppia subpectinata</name>
    <dbReference type="NCBI Taxonomy" id="1979941"/>
    <lineage>
        <taxon>Eukaryota</taxon>
        <taxon>Metazoa</taxon>
        <taxon>Ecdysozoa</taxon>
        <taxon>Arthropoda</taxon>
        <taxon>Chelicerata</taxon>
        <taxon>Arachnida</taxon>
        <taxon>Acari</taxon>
        <taxon>Acariformes</taxon>
        <taxon>Sarcoptiformes</taxon>
        <taxon>Oribatida</taxon>
        <taxon>Brachypylina</taxon>
        <taxon>Oppioidea</taxon>
        <taxon>Oppiidae</taxon>
        <taxon>Medioppia</taxon>
    </lineage>
</organism>
<dbReference type="GO" id="GO:0005230">
    <property type="term" value="F:extracellular ligand-gated monoatomic ion channel activity"/>
    <property type="evidence" value="ECO:0007669"/>
    <property type="project" value="InterPro"/>
</dbReference>
<dbReference type="FunFam" id="1.20.58.390:FF:000001">
    <property type="entry name" value="Neuronal nicotinic acetylcholine receptor subunit 3"/>
    <property type="match status" value="1"/>
</dbReference>
<feature type="transmembrane region" description="Helical" evidence="14">
    <location>
        <begin position="66"/>
        <end position="89"/>
    </location>
</feature>
<evidence type="ECO:0000313" key="18">
    <source>
        <dbReference type="Proteomes" id="UP000759131"/>
    </source>
</evidence>
<dbReference type="PANTHER" id="PTHR18945">
    <property type="entry name" value="NEUROTRANSMITTER GATED ION CHANNEL"/>
    <property type="match status" value="1"/>
</dbReference>
<dbReference type="EMBL" id="OC857582">
    <property type="protein sequence ID" value="CAD7625363.1"/>
    <property type="molecule type" value="Genomic_DNA"/>
</dbReference>
<reference evidence="17" key="1">
    <citation type="submission" date="2020-11" db="EMBL/GenBank/DDBJ databases">
        <authorList>
            <person name="Tran Van P."/>
        </authorList>
    </citation>
    <scope>NUCLEOTIDE SEQUENCE</scope>
</reference>
<evidence type="ECO:0000259" key="16">
    <source>
        <dbReference type="Pfam" id="PF02932"/>
    </source>
</evidence>
<evidence type="ECO:0000256" key="3">
    <source>
        <dbReference type="ARBA" id="ARBA00022692"/>
    </source>
</evidence>
<feature type="domain" description="Neurotransmitter-gated ion-channel transmembrane" evidence="16">
    <location>
        <begin position="311"/>
        <end position="344"/>
    </location>
</feature>
<keyword evidence="3 14" id="KW-0812">Transmembrane</keyword>
<dbReference type="InterPro" id="IPR036734">
    <property type="entry name" value="Neur_chan_lig-bd_sf"/>
</dbReference>
<keyword evidence="12" id="KW-0407">Ion channel</keyword>
<keyword evidence="2" id="KW-1003">Cell membrane</keyword>
<dbReference type="AlphaFoldDB" id="A0A7R9KLG2"/>
<dbReference type="CDD" id="cd19064">
    <property type="entry name" value="LGIC_TM_nAChR"/>
    <property type="match status" value="1"/>
</dbReference>
<keyword evidence="11" id="KW-1071">Ligand-gated ion channel</keyword>
<protein>
    <submittedName>
        <fullName evidence="17">Uncharacterized protein</fullName>
    </submittedName>
</protein>
<evidence type="ECO:0000256" key="10">
    <source>
        <dbReference type="ARBA" id="ARBA00023180"/>
    </source>
</evidence>
<keyword evidence="9" id="KW-0675">Receptor</keyword>
<keyword evidence="18" id="KW-1185">Reference proteome</keyword>
<evidence type="ECO:0000256" key="12">
    <source>
        <dbReference type="ARBA" id="ARBA00023303"/>
    </source>
</evidence>
<feature type="transmembrane region" description="Helical" evidence="14">
    <location>
        <begin position="123"/>
        <end position="144"/>
    </location>
</feature>
<dbReference type="InterPro" id="IPR036719">
    <property type="entry name" value="Neuro-gated_channel_TM_sf"/>
</dbReference>
<dbReference type="Gene3D" id="1.20.58.390">
    <property type="entry name" value="Neurotransmitter-gated ion-channel transmembrane domain"/>
    <property type="match status" value="2"/>
</dbReference>
<dbReference type="GO" id="GO:0097060">
    <property type="term" value="C:synaptic membrane"/>
    <property type="evidence" value="ECO:0007669"/>
    <property type="project" value="UniProtKB-SubCell"/>
</dbReference>
<proteinExistence type="predicted"/>
<dbReference type="PROSITE" id="PS00236">
    <property type="entry name" value="NEUROTR_ION_CHANNEL"/>
    <property type="match status" value="1"/>
</dbReference>
<feature type="transmembrane region" description="Helical" evidence="14">
    <location>
        <begin position="96"/>
        <end position="117"/>
    </location>
</feature>
<evidence type="ECO:0000256" key="4">
    <source>
        <dbReference type="ARBA" id="ARBA00022989"/>
    </source>
</evidence>
<dbReference type="Pfam" id="PF02932">
    <property type="entry name" value="Neur_chan_memb"/>
    <property type="match status" value="2"/>
</dbReference>
<keyword evidence="4 14" id="KW-1133">Transmembrane helix</keyword>
<dbReference type="InterPro" id="IPR006029">
    <property type="entry name" value="Neurotrans-gated_channel_TM"/>
</dbReference>
<evidence type="ECO:0000256" key="13">
    <source>
        <dbReference type="ARBA" id="ARBA00034099"/>
    </source>
</evidence>
<feature type="transmembrane region" description="Helical" evidence="14">
    <location>
        <begin position="328"/>
        <end position="348"/>
    </location>
</feature>
<dbReference type="SUPFAM" id="SSF63712">
    <property type="entry name" value="Nicotinic receptor ligand binding domain-like"/>
    <property type="match status" value="1"/>
</dbReference>